<dbReference type="OrthoDB" id="2986513at2"/>
<dbReference type="RefSeq" id="WP_079426802.1">
    <property type="nucleotide sequence ID" value="NZ_MZGV01000051.1"/>
</dbReference>
<proteinExistence type="predicted"/>
<dbReference type="NCBIfam" id="TIGR02834">
    <property type="entry name" value="spo_ytxC"/>
    <property type="match status" value="1"/>
</dbReference>
<dbReference type="EMBL" id="MZGV01000051">
    <property type="protein sequence ID" value="OPJ59054.1"/>
    <property type="molecule type" value="Genomic_DNA"/>
</dbReference>
<dbReference type="AlphaFoldDB" id="A0A1V4IGT6"/>
<organism evidence="1 2">
    <name type="scientific">Clostridium oryzae</name>
    <dbReference type="NCBI Taxonomy" id="1450648"/>
    <lineage>
        <taxon>Bacteria</taxon>
        <taxon>Bacillati</taxon>
        <taxon>Bacillota</taxon>
        <taxon>Clostridia</taxon>
        <taxon>Eubacteriales</taxon>
        <taxon>Clostridiaceae</taxon>
        <taxon>Clostridium</taxon>
    </lineage>
</organism>
<gene>
    <name evidence="1" type="ORF">CLORY_34690</name>
</gene>
<dbReference type="Proteomes" id="UP000190080">
    <property type="component" value="Unassembled WGS sequence"/>
</dbReference>
<evidence type="ECO:0000313" key="1">
    <source>
        <dbReference type="EMBL" id="OPJ59054.1"/>
    </source>
</evidence>
<dbReference type="InterPro" id="IPR014199">
    <property type="entry name" value="Spore_YtxC"/>
</dbReference>
<accession>A0A1V4IGT6</accession>
<evidence type="ECO:0000313" key="2">
    <source>
        <dbReference type="Proteomes" id="UP000190080"/>
    </source>
</evidence>
<dbReference type="Pfam" id="PF08812">
    <property type="entry name" value="YtxC"/>
    <property type="match status" value="1"/>
</dbReference>
<name>A0A1V4IGT6_9CLOT</name>
<sequence>MLLLTLIYEGEKRFISDINLIKDRFRDRNITIGISESMENRTHFVKIFCGDDEVSNKMINIFNLYIADILYKVMATEFYDKNMTCFLNDSYFFLKADELQEIELLCVKVLNGDELLLDDSGIFCMNRRNAIIEKIVHCIEENRTINVDGFITFRTKELFKDMEVIIDKIVERYMVEKEYNEFIKLLKYFVEIQESRIDEVNIIIDAAGQYKVTNKDGKDILDEFLDGIEYKKVDNNIEDLIISGLITNSPAKIVIHGVRNCVNKEIVDTIKNVFNDRVEICNGCKRCCEVKEKIKI</sequence>
<protein>
    <submittedName>
        <fullName evidence="1">YtxC-like family protein</fullName>
    </submittedName>
</protein>
<comment type="caution">
    <text evidence="1">The sequence shown here is derived from an EMBL/GenBank/DDBJ whole genome shotgun (WGS) entry which is preliminary data.</text>
</comment>
<keyword evidence="2" id="KW-1185">Reference proteome</keyword>
<reference evidence="1 2" key="1">
    <citation type="submission" date="2017-03" db="EMBL/GenBank/DDBJ databases">
        <title>Genome sequence of Clostridium oryzae DSM 28571.</title>
        <authorList>
            <person name="Poehlein A."/>
            <person name="Daniel R."/>
        </authorList>
    </citation>
    <scope>NUCLEOTIDE SEQUENCE [LARGE SCALE GENOMIC DNA]</scope>
    <source>
        <strain evidence="1 2">DSM 28571</strain>
    </source>
</reference>
<dbReference type="STRING" id="1450648.CLORY_34690"/>